<name>A0A915J0G3_ROMCU</name>
<dbReference type="WBParaSite" id="nRc.2.0.1.t19584-RA">
    <property type="protein sequence ID" value="nRc.2.0.1.t19584-RA"/>
    <property type="gene ID" value="nRc.2.0.1.g19584"/>
</dbReference>
<evidence type="ECO:0000256" key="1">
    <source>
        <dbReference type="SAM" id="MobiDB-lite"/>
    </source>
</evidence>
<evidence type="ECO:0000313" key="3">
    <source>
        <dbReference type="WBParaSite" id="nRc.2.0.1.t19584-RA"/>
    </source>
</evidence>
<dbReference type="Proteomes" id="UP000887565">
    <property type="component" value="Unplaced"/>
</dbReference>
<accession>A0A915J0G3</accession>
<proteinExistence type="predicted"/>
<dbReference type="AlphaFoldDB" id="A0A915J0G3"/>
<feature type="region of interest" description="Disordered" evidence="1">
    <location>
        <begin position="1"/>
        <end position="35"/>
    </location>
</feature>
<organism evidence="2 3">
    <name type="scientific">Romanomermis culicivorax</name>
    <name type="common">Nematode worm</name>
    <dbReference type="NCBI Taxonomy" id="13658"/>
    <lineage>
        <taxon>Eukaryota</taxon>
        <taxon>Metazoa</taxon>
        <taxon>Ecdysozoa</taxon>
        <taxon>Nematoda</taxon>
        <taxon>Enoplea</taxon>
        <taxon>Dorylaimia</taxon>
        <taxon>Mermithida</taxon>
        <taxon>Mermithoidea</taxon>
        <taxon>Mermithidae</taxon>
        <taxon>Romanomermis</taxon>
    </lineage>
</organism>
<protein>
    <submittedName>
        <fullName evidence="3">Uncharacterized protein</fullName>
    </submittedName>
</protein>
<reference evidence="3" key="1">
    <citation type="submission" date="2022-11" db="UniProtKB">
        <authorList>
            <consortium name="WormBaseParasite"/>
        </authorList>
    </citation>
    <scope>IDENTIFICATION</scope>
</reference>
<evidence type="ECO:0000313" key="2">
    <source>
        <dbReference type="Proteomes" id="UP000887565"/>
    </source>
</evidence>
<keyword evidence="2" id="KW-1185">Reference proteome</keyword>
<sequence>MPGDGSCIAIKEGRSEGSPVGGNGRGGNRFHQGEKTQQGYRKIGFAVILEVDSLYIGDFGRLPKWRVLRVSHPAVDQTDDGVVGLQQAGRIV</sequence>